<keyword evidence="3" id="KW-1185">Reference proteome</keyword>
<feature type="transmembrane region" description="Helical" evidence="1">
    <location>
        <begin position="55"/>
        <end position="77"/>
    </location>
</feature>
<dbReference type="Proteomes" id="UP001059773">
    <property type="component" value="Chromosome"/>
</dbReference>
<dbReference type="EMBL" id="CP101914">
    <property type="protein sequence ID" value="UUI03624.1"/>
    <property type="molecule type" value="Genomic_DNA"/>
</dbReference>
<feature type="transmembrane region" description="Helical" evidence="1">
    <location>
        <begin position="167"/>
        <end position="189"/>
    </location>
</feature>
<evidence type="ECO:0000256" key="1">
    <source>
        <dbReference type="SAM" id="Phobius"/>
    </source>
</evidence>
<dbReference type="PROSITE" id="PS51257">
    <property type="entry name" value="PROKAR_LIPOPROTEIN"/>
    <property type="match status" value="1"/>
</dbReference>
<feature type="transmembrane region" description="Helical" evidence="1">
    <location>
        <begin position="20"/>
        <end position="43"/>
    </location>
</feature>
<feature type="transmembrane region" description="Helical" evidence="1">
    <location>
        <begin position="97"/>
        <end position="125"/>
    </location>
</feature>
<feature type="transmembrane region" description="Helical" evidence="1">
    <location>
        <begin position="132"/>
        <end position="155"/>
    </location>
</feature>
<keyword evidence="1" id="KW-0472">Membrane</keyword>
<evidence type="ECO:0000313" key="3">
    <source>
        <dbReference type="Proteomes" id="UP001059773"/>
    </source>
</evidence>
<accession>A0ABY5JYM6</accession>
<name>A0ABY5JYM6_9BACI</name>
<reference evidence="2" key="1">
    <citation type="submission" date="2022-07" db="EMBL/GenBank/DDBJ databases">
        <title>FELIX.</title>
        <authorList>
            <person name="Wan K.H."/>
            <person name="Park S."/>
            <person name="Lawrence Q."/>
            <person name="Eichenberger J.P."/>
            <person name="Booth B.W."/>
            <person name="Piaggio A.J."/>
            <person name="Chandler J.C."/>
            <person name="Franklin A.B."/>
            <person name="Celniker S.E."/>
        </authorList>
    </citation>
    <scope>NUCLEOTIDE SEQUENCE</scope>
    <source>
        <strain evidence="2">QA-1986 374</strain>
    </source>
</reference>
<feature type="transmembrane region" description="Helical" evidence="1">
    <location>
        <begin position="226"/>
        <end position="244"/>
    </location>
</feature>
<gene>
    <name evidence="2" type="ORF">NP439_02705</name>
</gene>
<protein>
    <submittedName>
        <fullName evidence="2">ABC transporter permease</fullName>
    </submittedName>
</protein>
<evidence type="ECO:0000313" key="2">
    <source>
        <dbReference type="EMBL" id="UUI03624.1"/>
    </source>
</evidence>
<sequence length="250" mass="28478">MIQTIAKSYILETVRNSGVFLGNVLTPIILIACSALVNVFLDHRPETVEFMIKELFLPFSIVLLLFSFSFNSATIYLAQLKANKTFHWLTKTNVSPFTYFLGMGIGVFILMNGFLIFILSGFAFLVSISISVFFTILLTCNIIFLAMYPGTFIVAGIVKNGEKAQTWLLPIMMILIFSIYMPSVFLPVSGINPQDYYIFLSWNPMLYFFDILHVQLNVIDHTWLNLYQYALILIGLSILLSILAKKIYNR</sequence>
<keyword evidence="1" id="KW-0812">Transmembrane</keyword>
<organism evidence="2 3">
    <name type="scientific">Oceanobacillus jeddahense</name>
    <dbReference type="NCBI Taxonomy" id="1462527"/>
    <lineage>
        <taxon>Bacteria</taxon>
        <taxon>Bacillati</taxon>
        <taxon>Bacillota</taxon>
        <taxon>Bacilli</taxon>
        <taxon>Bacillales</taxon>
        <taxon>Bacillaceae</taxon>
        <taxon>Oceanobacillus</taxon>
    </lineage>
</organism>
<proteinExistence type="predicted"/>
<keyword evidence="1" id="KW-1133">Transmembrane helix</keyword>
<dbReference type="RefSeq" id="WP_040979483.1">
    <property type="nucleotide sequence ID" value="NZ_CABKTI010000002.1"/>
</dbReference>